<name>A0A0B2UMF9_9MICR</name>
<dbReference type="EMBL" id="JOKQ01000002">
    <property type="protein sequence ID" value="KHN70227.1"/>
    <property type="molecule type" value="Genomic_DNA"/>
</dbReference>
<accession>A0A0B2UMF9</accession>
<proteinExistence type="predicted"/>
<sequence>MIYLFLIGAIYGKELIHRLSVNEKIFDYGGTTLRVDKSESLEASPEYKNMSYVVREDDKGGLNFEFFTNTNNLKLIKNDEKPNTIELQYTPYKEGDKFIISDDDRPIRNPKLDGFYKQGNHSEILSFSL</sequence>
<dbReference type="GeneID" id="26261158"/>
<comment type="caution">
    <text evidence="1">The sequence shown here is derived from an EMBL/GenBank/DDBJ whole genome shotgun (WGS) entry which is preliminary data.</text>
</comment>
<gene>
    <name evidence="1" type="ORF">M896_020630</name>
</gene>
<reference evidence="1 2" key="1">
    <citation type="journal article" date="2014" name="MBio">
        <title>The Ordospora colligata genome; evolution of extreme reduction in microsporidia and host-to-parasite horizontal gene transfer.</title>
        <authorList>
            <person name="Pombert J.-F."/>
            <person name="Haag K.L."/>
            <person name="Beidas S."/>
            <person name="Ebert D."/>
            <person name="Keeling P.J."/>
        </authorList>
    </citation>
    <scope>NUCLEOTIDE SEQUENCE [LARGE SCALE GENOMIC DNA]</scope>
    <source>
        <strain evidence="1 2">OC4</strain>
    </source>
</reference>
<evidence type="ECO:0000313" key="2">
    <source>
        <dbReference type="Proteomes" id="UP000031056"/>
    </source>
</evidence>
<dbReference type="RefSeq" id="XP_014564269.1">
    <property type="nucleotide sequence ID" value="XM_014708783.1"/>
</dbReference>
<dbReference type="VEuPathDB" id="MicrosporidiaDB:M896_020630"/>
<dbReference type="Proteomes" id="UP000031056">
    <property type="component" value="Unassembled WGS sequence"/>
</dbReference>
<keyword evidence="2" id="KW-1185">Reference proteome</keyword>
<organism evidence="1 2">
    <name type="scientific">Ordospora colligata OC4</name>
    <dbReference type="NCBI Taxonomy" id="1354746"/>
    <lineage>
        <taxon>Eukaryota</taxon>
        <taxon>Fungi</taxon>
        <taxon>Fungi incertae sedis</taxon>
        <taxon>Microsporidia</taxon>
        <taxon>Ordosporidae</taxon>
        <taxon>Ordospora</taxon>
    </lineage>
</organism>
<evidence type="ECO:0000313" key="1">
    <source>
        <dbReference type="EMBL" id="KHN70227.1"/>
    </source>
</evidence>
<dbReference type="AlphaFoldDB" id="A0A0B2UMF9"/>
<dbReference type="HOGENOM" id="CLU_1949453_0_0_1"/>
<protein>
    <submittedName>
        <fullName evidence="1">Uncharacterized protein</fullName>
    </submittedName>
</protein>
<dbReference type="InParanoid" id="A0A0B2UMF9"/>